<organism evidence="1 2">
    <name type="scientific">Cohaesibacter marisflavi</name>
    <dbReference type="NCBI Taxonomy" id="655353"/>
    <lineage>
        <taxon>Bacteria</taxon>
        <taxon>Pseudomonadati</taxon>
        <taxon>Pseudomonadota</taxon>
        <taxon>Alphaproteobacteria</taxon>
        <taxon>Hyphomicrobiales</taxon>
        <taxon>Cohaesibacteraceae</taxon>
    </lineage>
</organism>
<sequence length="128" mass="14236">MAWTTEQLQAFARADDCRIAPFRQDGVTCGTPTFIWSVVVEDALFVRAYSGTRSSWYQAALQQKAGQLTLAAAVHDVNFDPVEGEINDRIDEAYKEKYAHSRYLSSMISDRARAATVKVTPKTASQQA</sequence>
<dbReference type="PIRSF" id="PIRSF028498">
    <property type="entry name" value="UCP028498"/>
    <property type="match status" value="1"/>
</dbReference>
<dbReference type="STRING" id="655353.SAMN04488056_103380"/>
<dbReference type="OrthoDB" id="162563at2"/>
<evidence type="ECO:0000313" key="2">
    <source>
        <dbReference type="Proteomes" id="UP000199236"/>
    </source>
</evidence>
<evidence type="ECO:0000313" key="1">
    <source>
        <dbReference type="EMBL" id="SFO15766.1"/>
    </source>
</evidence>
<dbReference type="Proteomes" id="UP000199236">
    <property type="component" value="Unassembled WGS sequence"/>
</dbReference>
<accession>A0A1I5EWK8</accession>
<dbReference type="RefSeq" id="WP_090071118.1">
    <property type="nucleotide sequence ID" value="NZ_FOVR01000003.1"/>
</dbReference>
<evidence type="ECO:0008006" key="3">
    <source>
        <dbReference type="Google" id="ProtNLM"/>
    </source>
</evidence>
<keyword evidence="2" id="KW-1185">Reference proteome</keyword>
<dbReference type="InterPro" id="IPR016888">
    <property type="entry name" value="UCP028498"/>
</dbReference>
<reference evidence="1 2" key="1">
    <citation type="submission" date="2016-10" db="EMBL/GenBank/DDBJ databases">
        <authorList>
            <person name="de Groot N.N."/>
        </authorList>
    </citation>
    <scope>NUCLEOTIDE SEQUENCE [LARGE SCALE GENOMIC DNA]</scope>
    <source>
        <strain evidence="1 2">CGMCC 1.9157</strain>
    </source>
</reference>
<name>A0A1I5EWK8_9HYPH</name>
<gene>
    <name evidence="1" type="ORF">SAMN04488056_103380</name>
</gene>
<dbReference type="EMBL" id="FOVR01000003">
    <property type="protein sequence ID" value="SFO15766.1"/>
    <property type="molecule type" value="Genomic_DNA"/>
</dbReference>
<dbReference type="Pfam" id="PF10012">
    <property type="entry name" value="DUF2255"/>
    <property type="match status" value="1"/>
</dbReference>
<proteinExistence type="predicted"/>
<protein>
    <recommendedName>
        <fullName evidence="3">DUF2255 family protein</fullName>
    </recommendedName>
</protein>
<dbReference type="AlphaFoldDB" id="A0A1I5EWK8"/>